<protein>
    <submittedName>
        <fullName evidence="7">Iba57 protein</fullName>
    </submittedName>
</protein>
<dbReference type="OrthoDB" id="191995at2759"/>
<dbReference type="HOGENOM" id="CLU_007884_7_3_1"/>
<dbReference type="SUPFAM" id="SSF103025">
    <property type="entry name" value="Folate-binding domain"/>
    <property type="match status" value="1"/>
</dbReference>
<keyword evidence="3" id="KW-0496">Mitochondrion</keyword>
<dbReference type="RefSeq" id="XP_003867592.1">
    <property type="nucleotide sequence ID" value="XM_003867544.1"/>
</dbReference>
<reference evidence="7 8" key="1">
    <citation type="journal article" date="2012" name="PLoS ONE">
        <title>Sequence and analysis of the genome of the pathogenic yeast Candida orthopsilosis.</title>
        <authorList>
            <person name="Riccombeni A."/>
            <person name="Vidanes G."/>
            <person name="Proux-Wera E."/>
            <person name="Wolfe K.H."/>
            <person name="Butler G."/>
        </authorList>
    </citation>
    <scope>NUCLEOTIDE SEQUENCE [LARGE SCALE GENOMIC DNA]</scope>
    <source>
        <strain evidence="7 8">Co 90-125</strain>
    </source>
</reference>
<organism evidence="7 8">
    <name type="scientific">Candida orthopsilosis (strain 90-125)</name>
    <name type="common">Yeast</name>
    <dbReference type="NCBI Taxonomy" id="1136231"/>
    <lineage>
        <taxon>Eukaryota</taxon>
        <taxon>Fungi</taxon>
        <taxon>Dikarya</taxon>
        <taxon>Ascomycota</taxon>
        <taxon>Saccharomycotina</taxon>
        <taxon>Pichiomycetes</taxon>
        <taxon>Debaryomycetaceae</taxon>
        <taxon>Candida/Lodderomyces clade</taxon>
        <taxon>Candida</taxon>
    </lineage>
</organism>
<dbReference type="Pfam" id="PF25455">
    <property type="entry name" value="Beta-barrel_CAF17_C"/>
    <property type="match status" value="1"/>
</dbReference>
<evidence type="ECO:0000256" key="2">
    <source>
        <dbReference type="ARBA" id="ARBA00022946"/>
    </source>
</evidence>
<dbReference type="InterPro" id="IPR057460">
    <property type="entry name" value="CAF17_C"/>
</dbReference>
<sequence>MKILQSGLSQLSKSLISIRGPDATKFLNGLLTSRLLPHVVKKKQHTISSAEFKHANLESIIDPMTNYGVMHEDIYDPDYNIFITREGINSMILNSKGRVVTDCFLYCDPFHNVNSGFEKELQLPGYLLEIDEVSLNKLMMMLKLHKLSAKVDIRPEKSLTSYYYYNDTVEFDAWLEDIQQKYFRTVDPVDALQNANSFIQNEVIFKQDFASKILGFAIDNRIPNFGFKFVTDVKLNNTADVIEKVFSPQFIQQFETPLISESNVIDRRFQNGLFEATDAPSGESLLPFECNLDYTNGLSLDKGCYVGQELTIRTYNNGIIRKRIYPVQFFTIDDNIVETIKQAQDDDDVEVVFPSTSVVEQVPSSSLSKLEMTPMIEENVKEDEAPQTAPSPFGSSSKPVRKRKSSSGKVLAVKGDVGLCLLTMADVSKSPFFKVEIPSFEHGKKQVGARVVVPDWWPE</sequence>
<dbReference type="GeneID" id="14538667"/>
<accession>H8X1B5</accession>
<evidence type="ECO:0000256" key="4">
    <source>
        <dbReference type="ARBA" id="ARBA00093447"/>
    </source>
</evidence>
<evidence type="ECO:0000259" key="6">
    <source>
        <dbReference type="Pfam" id="PF25455"/>
    </source>
</evidence>
<feature type="domain" description="CAF17 C-terminal" evidence="6">
    <location>
        <begin position="321"/>
        <end position="458"/>
    </location>
</feature>
<evidence type="ECO:0000313" key="8">
    <source>
        <dbReference type="Proteomes" id="UP000005018"/>
    </source>
</evidence>
<dbReference type="PANTHER" id="PTHR22602:SF0">
    <property type="entry name" value="TRANSFERASE CAF17, MITOCHONDRIAL-RELATED"/>
    <property type="match status" value="1"/>
</dbReference>
<comment type="subcellular location">
    <subcellularLocation>
        <location evidence="1">Mitochondrion matrix</location>
    </subcellularLocation>
</comment>
<name>H8X1B5_CANO9</name>
<dbReference type="GO" id="GO:0016226">
    <property type="term" value="P:iron-sulfur cluster assembly"/>
    <property type="evidence" value="ECO:0007669"/>
    <property type="project" value="TreeGrafter"/>
</dbReference>
<dbReference type="InterPro" id="IPR045179">
    <property type="entry name" value="YgfZ/GcvT"/>
</dbReference>
<dbReference type="Gene3D" id="3.30.1360.120">
    <property type="entry name" value="Probable tRNA modification gtpase trme, domain 1"/>
    <property type="match status" value="1"/>
</dbReference>
<gene>
    <name evidence="7" type="ORF">CORT_0B04470</name>
</gene>
<dbReference type="EMBL" id="HE681720">
    <property type="protein sequence ID" value="CCG22155.1"/>
    <property type="molecule type" value="Genomic_DNA"/>
</dbReference>
<keyword evidence="8" id="KW-1185">Reference proteome</keyword>
<proteinExistence type="inferred from homology"/>
<dbReference type="GO" id="GO:0005759">
    <property type="term" value="C:mitochondrial matrix"/>
    <property type="evidence" value="ECO:0007669"/>
    <property type="project" value="UniProtKB-SubCell"/>
</dbReference>
<feature type="region of interest" description="Disordered" evidence="5">
    <location>
        <begin position="380"/>
        <end position="405"/>
    </location>
</feature>
<dbReference type="InterPro" id="IPR027266">
    <property type="entry name" value="TrmE/GcvT-like"/>
</dbReference>
<dbReference type="eggNOG" id="KOG2929">
    <property type="taxonomic scope" value="Eukaryota"/>
</dbReference>
<evidence type="ECO:0000256" key="3">
    <source>
        <dbReference type="ARBA" id="ARBA00023128"/>
    </source>
</evidence>
<dbReference type="KEGG" id="cot:CORT_0B04470"/>
<comment type="similarity">
    <text evidence="4">Belongs to the GcvT family. CAF17/IBA57 subfamily.</text>
</comment>
<keyword evidence="2" id="KW-0809">Transit peptide</keyword>
<evidence type="ECO:0000313" key="7">
    <source>
        <dbReference type="EMBL" id="CCG22155.1"/>
    </source>
</evidence>
<dbReference type="InterPro" id="IPR017703">
    <property type="entry name" value="YgfZ/GCV_T_CS"/>
</dbReference>
<dbReference type="Proteomes" id="UP000005018">
    <property type="component" value="Chromosome 2"/>
</dbReference>
<evidence type="ECO:0000256" key="1">
    <source>
        <dbReference type="ARBA" id="ARBA00004305"/>
    </source>
</evidence>
<dbReference type="PANTHER" id="PTHR22602">
    <property type="entry name" value="TRANSFERASE CAF17, MITOCHONDRIAL-RELATED"/>
    <property type="match status" value="1"/>
</dbReference>
<evidence type="ECO:0000256" key="5">
    <source>
        <dbReference type="SAM" id="MobiDB-lite"/>
    </source>
</evidence>
<dbReference type="NCBIfam" id="TIGR03317">
    <property type="entry name" value="ygfZ_signature"/>
    <property type="match status" value="1"/>
</dbReference>
<dbReference type="AlphaFoldDB" id="H8X1B5"/>